<dbReference type="Proteomes" id="UP000182491">
    <property type="component" value="Unassembled WGS sequence"/>
</dbReference>
<keyword evidence="4" id="KW-1185">Reference proteome</keyword>
<proteinExistence type="inferred from homology"/>
<protein>
    <submittedName>
        <fullName evidence="3">Nucleotide-binding universal stress protein, UspA family</fullName>
    </submittedName>
</protein>
<evidence type="ECO:0000313" key="4">
    <source>
        <dbReference type="Proteomes" id="UP000182491"/>
    </source>
</evidence>
<dbReference type="PANTHER" id="PTHR46268:SF6">
    <property type="entry name" value="UNIVERSAL STRESS PROTEIN UP12"/>
    <property type="match status" value="1"/>
</dbReference>
<dbReference type="Pfam" id="PF00582">
    <property type="entry name" value="Usp"/>
    <property type="match status" value="2"/>
</dbReference>
<evidence type="ECO:0000313" key="3">
    <source>
        <dbReference type="EMBL" id="SFU81165.1"/>
    </source>
</evidence>
<dbReference type="InterPro" id="IPR014729">
    <property type="entry name" value="Rossmann-like_a/b/a_fold"/>
</dbReference>
<reference evidence="4" key="1">
    <citation type="submission" date="2016-10" db="EMBL/GenBank/DDBJ databases">
        <authorList>
            <person name="Varghese N."/>
        </authorList>
    </citation>
    <scope>NUCLEOTIDE SEQUENCE [LARGE SCALE GENOMIC DNA]</scope>
    <source>
        <strain evidence="4">DSM 18820</strain>
    </source>
</reference>
<dbReference type="AlphaFoldDB" id="A0A1I7J7K1"/>
<dbReference type="CDD" id="cd00293">
    <property type="entry name" value="USP-like"/>
    <property type="match status" value="2"/>
</dbReference>
<dbReference type="EMBL" id="FPCA01000003">
    <property type="protein sequence ID" value="SFU81165.1"/>
    <property type="molecule type" value="Genomic_DNA"/>
</dbReference>
<name>A0A1I7J7K1_9BACT</name>
<organism evidence="3 4">
    <name type="scientific">Pontibacter akesuensis</name>
    <dbReference type="NCBI Taxonomy" id="388950"/>
    <lineage>
        <taxon>Bacteria</taxon>
        <taxon>Pseudomonadati</taxon>
        <taxon>Bacteroidota</taxon>
        <taxon>Cytophagia</taxon>
        <taxon>Cytophagales</taxon>
        <taxon>Hymenobacteraceae</taxon>
        <taxon>Pontibacter</taxon>
    </lineage>
</organism>
<dbReference type="InterPro" id="IPR006015">
    <property type="entry name" value="Universal_stress_UspA"/>
</dbReference>
<dbReference type="PANTHER" id="PTHR46268">
    <property type="entry name" value="STRESS RESPONSE PROTEIN NHAX"/>
    <property type="match status" value="1"/>
</dbReference>
<sequence>MRRTLRIHLPSHNPIPMFKILIPVDFTDNSRNACKYALHLAAPYPEAEILLLHCFSDYLLDPELDDPFADTGRSSLSPASEAITDRVLHRNQEDGHAQLDALYKEIKATGAAPHVLLKRAFVNGMPEDVIPEQVAEYKPDLLVMGTKGEDDYSRSLFGTITTKMVDEAEVPLLTVPGHYRGHGFSRILYATDFSKTDAQAIHSLQELLQPFNAQILCVHIGSDDTEKKDRQQLEQLRESLQGSASTQNIGFKLLEGDDVADALEEFVTQEQVELIAVTNHQRSLLSSILHPSLTKKLVLEVQVPMLVFHSPDKA</sequence>
<evidence type="ECO:0000259" key="2">
    <source>
        <dbReference type="Pfam" id="PF00582"/>
    </source>
</evidence>
<dbReference type="SUPFAM" id="SSF52402">
    <property type="entry name" value="Adenine nucleotide alpha hydrolases-like"/>
    <property type="match status" value="2"/>
</dbReference>
<dbReference type="InterPro" id="IPR006016">
    <property type="entry name" value="UspA"/>
</dbReference>
<gene>
    <name evidence="3" type="ORF">SAMN04487941_2566</name>
</gene>
<feature type="domain" description="UspA" evidence="2">
    <location>
        <begin position="19"/>
        <end position="176"/>
    </location>
</feature>
<feature type="domain" description="UspA" evidence="2">
    <location>
        <begin position="184"/>
        <end position="309"/>
    </location>
</feature>
<dbReference type="Gene3D" id="3.40.50.620">
    <property type="entry name" value="HUPs"/>
    <property type="match status" value="2"/>
</dbReference>
<accession>A0A1I7J7K1</accession>
<comment type="similarity">
    <text evidence="1">Belongs to the universal stress protein A family.</text>
</comment>
<evidence type="ECO:0000256" key="1">
    <source>
        <dbReference type="ARBA" id="ARBA00008791"/>
    </source>
</evidence>
<dbReference type="PRINTS" id="PR01438">
    <property type="entry name" value="UNVRSLSTRESS"/>
</dbReference>